<name>A0AAI9HH17_CITFR</name>
<reference evidence="1" key="1">
    <citation type="submission" date="2024-02" db="EMBL/GenBank/DDBJ databases">
        <authorList>
            <consortium name="Clinical and Environmental Microbiology Branch: Whole genome sequencing antimicrobial resistance pathogens in the healthcare setting"/>
        </authorList>
    </citation>
    <scope>NUCLEOTIDE SEQUENCE</scope>
    <source>
        <strain evidence="1">2023GN-00102</strain>
    </source>
</reference>
<protein>
    <submittedName>
        <fullName evidence="1">Uncharacterized protein</fullName>
    </submittedName>
</protein>
<comment type="caution">
    <text evidence="1">The sequence shown here is derived from an EMBL/GenBank/DDBJ whole genome shotgun (WGS) entry which is preliminary data.</text>
</comment>
<evidence type="ECO:0000313" key="1">
    <source>
        <dbReference type="EMBL" id="EMN4145034.1"/>
    </source>
</evidence>
<sequence>MQETDIRLPILSRPDSGAINSFPNILYAKEGISMTDEKNTTDEKIILLTDELRNRPRAENTPSQPDNILSEDCEQKLERARRTVWFANDFLRKTPPTVEALFWLTEMLSYISDDLDDVMCEIRKSSRDREE</sequence>
<organism evidence="1">
    <name type="scientific">Citrobacter freundii</name>
    <dbReference type="NCBI Taxonomy" id="546"/>
    <lineage>
        <taxon>Bacteria</taxon>
        <taxon>Pseudomonadati</taxon>
        <taxon>Pseudomonadota</taxon>
        <taxon>Gammaproteobacteria</taxon>
        <taxon>Enterobacterales</taxon>
        <taxon>Enterobacteriaceae</taxon>
        <taxon>Citrobacter</taxon>
        <taxon>Citrobacter freundii complex</taxon>
    </lineage>
</organism>
<gene>
    <name evidence="1" type="ORF">PQQ21_002291</name>
</gene>
<dbReference type="EMBL" id="ABKLER030000008">
    <property type="protein sequence ID" value="EMN4145034.1"/>
    <property type="molecule type" value="Genomic_DNA"/>
</dbReference>
<dbReference type="AlphaFoldDB" id="A0AAI9HH17"/>
<accession>A0AAI9HH17</accession>
<proteinExistence type="predicted"/>